<dbReference type="PROSITE" id="PS50008">
    <property type="entry name" value="PIPLC_Y_DOMAIN"/>
    <property type="match status" value="1"/>
</dbReference>
<dbReference type="Pfam" id="PF00387">
    <property type="entry name" value="PI-PLC-Y"/>
    <property type="match status" value="1"/>
</dbReference>
<keyword evidence="16" id="KW-0539">Nucleus</keyword>
<dbReference type="GO" id="GO:0005634">
    <property type="term" value="C:nucleus"/>
    <property type="evidence" value="ECO:0007669"/>
    <property type="project" value="UniProtKB-SubCell"/>
</dbReference>
<dbReference type="PANTHER" id="PTHR10336">
    <property type="entry name" value="PHOSPHOINOSITIDE-SPECIFIC PHOSPHOLIPASE C FAMILY PROTEIN"/>
    <property type="match status" value="1"/>
</dbReference>
<feature type="region of interest" description="Disordered" evidence="20">
    <location>
        <begin position="308"/>
        <end position="349"/>
    </location>
</feature>
<dbReference type="InterPro" id="IPR017946">
    <property type="entry name" value="PLC-like_Pdiesterase_TIM-brl"/>
</dbReference>
<accession>A6JVV1</accession>
<feature type="domain" description="C2" evidence="21">
    <location>
        <begin position="482"/>
        <end position="609"/>
    </location>
</feature>
<dbReference type="InterPro" id="IPR035892">
    <property type="entry name" value="C2_domain_sf"/>
</dbReference>
<proteinExistence type="predicted"/>
<dbReference type="InterPro" id="IPR001711">
    <property type="entry name" value="PLipase_C_Pinositol-sp_Y"/>
</dbReference>
<evidence type="ECO:0000256" key="1">
    <source>
        <dbReference type="ARBA" id="ARBA00001913"/>
    </source>
</evidence>
<evidence type="ECO:0000313" key="26">
    <source>
        <dbReference type="RGD" id="621025"/>
    </source>
</evidence>
<dbReference type="Proteomes" id="UP000234681">
    <property type="component" value="Chromosome 9"/>
</dbReference>
<sequence length="635" mass="72811">MLREWFQQADRNQDSRMSFREAQRLLLLMNVEMDEEYAFSLFQEADVSQSNTLDSEEFVQFYKALTKRTEIEELFENFSSDKQKLTLLEFVDFLREEQKESDHSSDLALKLIDRYEPSENGRLLRVLSKDGFLSYLCSADGNIFNPDCLPIYQDMTQPLSHYYINSSHNTYLLGDQFCGQSSVEGYIRALKRGCRCVEVDTWDGPDGEPVVYHGRTLTSRILFKDVLATLAQYAFQSSDYPLILSLDNHCTWEQQKTMAHHLIAILGEQLLSTTLEEQLIDIMPSPEQLRGKILVKGKKLRTIEVVESDKEEEELEKDEGSDLDPASAELDMQSQPESQEQASGNKSKNKKKFLLQSSTTILCPDLSALVVYLRTAPFCSFTHSKENYHIYDISSFSESKAKNLIREAGNEFVQHNARQLCRVYPSGLRTDSSNYNPQEHWNVGCQMVAMNMQTAGSAMDICDGLFRQNGGSGYVLKPEFLRDTQSSFNPMKPVSLYKAQILVVQVISGQRLPKVDKTKETTVVDPLVRVELYGVPEDTKQQETSYVENNGINPYWGETFYFQIQVPELAMLRFVVKDYSRTSRNNFIGQYTLPWTCMKHGYRHVSLLSKDGTSLHPASIFVYTCMQEDLDMDEP</sequence>
<dbReference type="GO" id="GO:0016020">
    <property type="term" value="C:membrane"/>
    <property type="evidence" value="ECO:0007669"/>
    <property type="project" value="UniProtKB-SubCell"/>
</dbReference>
<evidence type="ECO:0000259" key="23">
    <source>
        <dbReference type="PROSITE" id="PS50222"/>
    </source>
</evidence>
<dbReference type="InterPro" id="IPR000909">
    <property type="entry name" value="PLipase_C_PInositol-sp_X_dom"/>
</dbReference>
<dbReference type="EC" id="3.1.4.11" evidence="19"/>
<dbReference type="InterPro" id="IPR001192">
    <property type="entry name" value="PI-PLC_fam"/>
</dbReference>
<dbReference type="InterPro" id="IPR011992">
    <property type="entry name" value="EF-hand-dom_pair"/>
</dbReference>
<dbReference type="Gene3D" id="2.60.40.150">
    <property type="entry name" value="C2 domain"/>
    <property type="match status" value="1"/>
</dbReference>
<evidence type="ECO:0000256" key="4">
    <source>
        <dbReference type="ARBA" id="ARBA00004240"/>
    </source>
</evidence>
<feature type="domain" description="PI-PLC Y-box" evidence="22">
    <location>
        <begin position="366"/>
        <end position="482"/>
    </location>
</feature>
<evidence type="ECO:0000256" key="18">
    <source>
        <dbReference type="ARBA" id="ARBA00025532"/>
    </source>
</evidence>
<dbReference type="InterPro" id="IPR002048">
    <property type="entry name" value="EF_hand_dom"/>
</dbReference>
<dbReference type="GO" id="GO:0035556">
    <property type="term" value="P:intracellular signal transduction"/>
    <property type="evidence" value="ECO:0007669"/>
    <property type="project" value="InterPro"/>
</dbReference>
<keyword evidence="11" id="KW-0106">Calcium</keyword>
<evidence type="ECO:0000256" key="6">
    <source>
        <dbReference type="ARBA" id="ARBA00022490"/>
    </source>
</evidence>
<dbReference type="GO" id="GO:0005509">
    <property type="term" value="F:calcium ion binding"/>
    <property type="evidence" value="ECO:0007669"/>
    <property type="project" value="InterPro"/>
</dbReference>
<evidence type="ECO:0000256" key="7">
    <source>
        <dbReference type="ARBA" id="ARBA00022723"/>
    </source>
</evidence>
<dbReference type="PROSITE" id="PS00018">
    <property type="entry name" value="EF_HAND_1"/>
    <property type="match status" value="1"/>
</dbReference>
<keyword evidence="13 19" id="KW-0443">Lipid metabolism</keyword>
<dbReference type="GO" id="GO:0005783">
    <property type="term" value="C:endoplasmic reticulum"/>
    <property type="evidence" value="ECO:0007669"/>
    <property type="project" value="UniProtKB-SubCell"/>
</dbReference>
<keyword evidence="14" id="KW-0472">Membrane</keyword>
<dbReference type="InterPro" id="IPR000008">
    <property type="entry name" value="C2_dom"/>
</dbReference>
<dbReference type="SMART" id="SM00148">
    <property type="entry name" value="PLCXc"/>
    <property type="match status" value="1"/>
</dbReference>
<dbReference type="RGD" id="621025">
    <property type="gene designation" value="Plcd4"/>
</dbReference>
<dbReference type="SUPFAM" id="SSF47473">
    <property type="entry name" value="EF-hand"/>
    <property type="match status" value="1"/>
</dbReference>
<dbReference type="Pfam" id="PF00168">
    <property type="entry name" value="C2"/>
    <property type="match status" value="1"/>
</dbReference>
<feature type="compositionally biased region" description="Acidic residues" evidence="20">
    <location>
        <begin position="309"/>
        <end position="322"/>
    </location>
</feature>
<dbReference type="AlphaFoldDB" id="A6JVV1"/>
<evidence type="ECO:0000256" key="15">
    <source>
        <dbReference type="ARBA" id="ARBA00023224"/>
    </source>
</evidence>
<evidence type="ECO:0000256" key="5">
    <source>
        <dbReference type="ARBA" id="ARBA00004496"/>
    </source>
</evidence>
<dbReference type="SMART" id="SM00239">
    <property type="entry name" value="C2"/>
    <property type="match status" value="1"/>
</dbReference>
<keyword evidence="15" id="KW-0807">Transducer</keyword>
<dbReference type="PROSITE" id="PS50004">
    <property type="entry name" value="C2"/>
    <property type="match status" value="1"/>
</dbReference>
<dbReference type="PROSITE" id="PS50007">
    <property type="entry name" value="PIPLC_X_DOMAIN"/>
    <property type="match status" value="1"/>
</dbReference>
<dbReference type="Pfam" id="PF00388">
    <property type="entry name" value="PI-PLC-X"/>
    <property type="match status" value="1"/>
</dbReference>
<keyword evidence="12 19" id="KW-0442">Lipid degradation</keyword>
<evidence type="ECO:0000256" key="14">
    <source>
        <dbReference type="ARBA" id="ARBA00023136"/>
    </source>
</evidence>
<keyword evidence="9 19" id="KW-0378">Hydrolase</keyword>
<dbReference type="PRINTS" id="PR00390">
    <property type="entry name" value="PHPHLIPASEC"/>
</dbReference>
<evidence type="ECO:0000256" key="17">
    <source>
        <dbReference type="ARBA" id="ARBA00023674"/>
    </source>
</evidence>
<protein>
    <recommendedName>
        <fullName evidence="19">Phosphoinositide phospholipase C</fullName>
        <ecNumber evidence="19">3.1.4.11</ecNumber>
    </recommendedName>
</protein>
<evidence type="ECO:0000256" key="20">
    <source>
        <dbReference type="SAM" id="MobiDB-lite"/>
    </source>
</evidence>
<reference evidence="25" key="1">
    <citation type="submission" date="2005-09" db="EMBL/GenBank/DDBJ databases">
        <authorList>
            <person name="Mural R.J."/>
            <person name="Li P.W."/>
            <person name="Adams M.D."/>
            <person name="Amanatides P.G."/>
            <person name="Baden-Tillson H."/>
            <person name="Barnstead M."/>
            <person name="Chin S.H."/>
            <person name="Dew I."/>
            <person name="Evans C.A."/>
            <person name="Ferriera S."/>
            <person name="Flanigan M."/>
            <person name="Fosler C."/>
            <person name="Glodek A."/>
            <person name="Gu Z."/>
            <person name="Holt R.A."/>
            <person name="Jennings D."/>
            <person name="Kraft C.L."/>
            <person name="Lu F."/>
            <person name="Nguyen T."/>
            <person name="Nusskern D.R."/>
            <person name="Pfannkoch C.M."/>
            <person name="Sitter C."/>
            <person name="Sutton G.G."/>
            <person name="Venter J.C."/>
            <person name="Wang Z."/>
            <person name="Woodage T."/>
            <person name="Zheng X.H."/>
            <person name="Zhong F."/>
        </authorList>
    </citation>
    <scope>NUCLEOTIDE SEQUENCE [LARGE SCALE GENOMIC DNA]</scope>
    <source>
        <strain>BN</strain>
        <strain evidence="25">Sprague-Dawley</strain>
    </source>
</reference>
<dbReference type="Gene3D" id="1.10.238.10">
    <property type="entry name" value="EF-hand"/>
    <property type="match status" value="2"/>
</dbReference>
<evidence type="ECO:0000256" key="19">
    <source>
        <dbReference type="RuleBase" id="RU361133"/>
    </source>
</evidence>
<evidence type="ECO:0000256" key="16">
    <source>
        <dbReference type="ARBA" id="ARBA00023242"/>
    </source>
</evidence>
<feature type="compositionally biased region" description="Polar residues" evidence="20">
    <location>
        <begin position="332"/>
        <end position="346"/>
    </location>
</feature>
<evidence type="ECO:0000313" key="25">
    <source>
        <dbReference type="Proteomes" id="UP000234681"/>
    </source>
</evidence>
<evidence type="ECO:0000259" key="21">
    <source>
        <dbReference type="PROSITE" id="PS50004"/>
    </source>
</evidence>
<dbReference type="SMART" id="SM00149">
    <property type="entry name" value="PLCYc"/>
    <property type="match status" value="1"/>
</dbReference>
<comment type="subcellular location">
    <subcellularLocation>
        <location evidence="5">Cytoplasm</location>
    </subcellularLocation>
    <subcellularLocation>
        <location evidence="4">Endoplasmic reticulum</location>
    </subcellularLocation>
    <subcellularLocation>
        <location evidence="3">Membrane</location>
        <topology evidence="3">Peripheral membrane protein</topology>
    </subcellularLocation>
    <subcellularLocation>
        <location evidence="2">Nucleus</location>
    </subcellularLocation>
</comment>
<evidence type="ECO:0000256" key="2">
    <source>
        <dbReference type="ARBA" id="ARBA00004123"/>
    </source>
</evidence>
<dbReference type="EMBL" id="CH474004">
    <property type="protein sequence ID" value="EDL75358.1"/>
    <property type="molecule type" value="Genomic_DNA"/>
</dbReference>
<keyword evidence="8" id="KW-0677">Repeat</keyword>
<dbReference type="SMART" id="SM00054">
    <property type="entry name" value="EFh"/>
    <property type="match status" value="3"/>
</dbReference>
<dbReference type="FunFam" id="2.60.40.150:FF:000058">
    <property type="entry name" value="Phosphoinositide phospholipase C"/>
    <property type="match status" value="1"/>
</dbReference>
<organism evidence="24 25">
    <name type="scientific">Rattus norvegicus</name>
    <name type="common">Rat</name>
    <dbReference type="NCBI Taxonomy" id="10116"/>
    <lineage>
        <taxon>Eukaryota</taxon>
        <taxon>Metazoa</taxon>
        <taxon>Chordata</taxon>
        <taxon>Craniata</taxon>
        <taxon>Vertebrata</taxon>
        <taxon>Euteleostomi</taxon>
        <taxon>Mammalia</taxon>
        <taxon>Eutheria</taxon>
        <taxon>Euarchontoglires</taxon>
        <taxon>Glires</taxon>
        <taxon>Rodentia</taxon>
        <taxon>Myomorpha</taxon>
        <taxon>Muroidea</taxon>
        <taxon>Muridae</taxon>
        <taxon>Murinae</taxon>
        <taxon>Rattus</taxon>
    </lineage>
</organism>
<dbReference type="InterPro" id="IPR018247">
    <property type="entry name" value="EF_Hand_1_Ca_BS"/>
</dbReference>
<dbReference type="SUPFAM" id="SSF49562">
    <property type="entry name" value="C2 domain (Calcium/lipid-binding domain, CaLB)"/>
    <property type="match status" value="1"/>
</dbReference>
<dbReference type="Pfam" id="PF09279">
    <property type="entry name" value="EF-hand_like"/>
    <property type="match status" value="1"/>
</dbReference>
<evidence type="ECO:0000256" key="10">
    <source>
        <dbReference type="ARBA" id="ARBA00022824"/>
    </source>
</evidence>
<dbReference type="SUPFAM" id="SSF51695">
    <property type="entry name" value="PLC-like phosphodiesterases"/>
    <property type="match status" value="1"/>
</dbReference>
<name>A6JVV1_RAT</name>
<comment type="catalytic activity">
    <reaction evidence="17">
        <text>a 1,2-diacyl-sn-glycero-3-phospho-(1D-myo-inositol-4,5-bisphosphate) + H2O = 1D-myo-inositol 1,4,5-trisphosphate + a 1,2-diacyl-sn-glycerol + H(+)</text>
        <dbReference type="Rhea" id="RHEA:33179"/>
        <dbReference type="ChEBI" id="CHEBI:15377"/>
        <dbReference type="ChEBI" id="CHEBI:15378"/>
        <dbReference type="ChEBI" id="CHEBI:17815"/>
        <dbReference type="ChEBI" id="CHEBI:58456"/>
        <dbReference type="ChEBI" id="CHEBI:203600"/>
        <dbReference type="EC" id="3.1.4.11"/>
    </reaction>
    <physiologicalReaction direction="left-to-right" evidence="17">
        <dbReference type="Rhea" id="RHEA:33180"/>
    </physiologicalReaction>
</comment>
<evidence type="ECO:0000259" key="22">
    <source>
        <dbReference type="PROSITE" id="PS50008"/>
    </source>
</evidence>
<dbReference type="InterPro" id="IPR015359">
    <property type="entry name" value="PLC_EF-hand-like"/>
</dbReference>
<evidence type="ECO:0000256" key="11">
    <source>
        <dbReference type="ARBA" id="ARBA00022837"/>
    </source>
</evidence>
<gene>
    <name evidence="24 26" type="primary">Plcd4</name>
    <name evidence="24" type="ORF">rCG_24020</name>
</gene>
<dbReference type="FunFam" id="1.10.238.10:FF:000005">
    <property type="entry name" value="Phosphoinositide phospholipase C"/>
    <property type="match status" value="1"/>
</dbReference>
<dbReference type="PROSITE" id="PS50222">
    <property type="entry name" value="EF_HAND_2"/>
    <property type="match status" value="2"/>
</dbReference>
<evidence type="ECO:0000256" key="8">
    <source>
        <dbReference type="ARBA" id="ARBA00022737"/>
    </source>
</evidence>
<dbReference type="CDD" id="cd00275">
    <property type="entry name" value="C2_PLC_like"/>
    <property type="match status" value="1"/>
</dbReference>
<evidence type="ECO:0000256" key="9">
    <source>
        <dbReference type="ARBA" id="ARBA00022801"/>
    </source>
</evidence>
<dbReference type="PANTHER" id="PTHR10336:SF31">
    <property type="entry name" value="1-PHOSPHATIDYLINOSITOL 4,5-BISPHOSPHATE PHOSPHODIESTERASE DELTA-4"/>
    <property type="match status" value="1"/>
</dbReference>
<keyword evidence="6" id="KW-0963">Cytoplasm</keyword>
<dbReference type="GO" id="GO:0004435">
    <property type="term" value="F:phosphatidylinositol-4,5-bisphosphate phospholipase C activity"/>
    <property type="evidence" value="ECO:0007669"/>
    <property type="project" value="UniProtKB-EC"/>
</dbReference>
<evidence type="ECO:0000313" key="24">
    <source>
        <dbReference type="EMBL" id="EDL75358.1"/>
    </source>
</evidence>
<keyword evidence="10" id="KW-0256">Endoplasmic reticulum</keyword>
<comment type="cofactor">
    <cofactor evidence="1">
        <name>Ca(2+)</name>
        <dbReference type="ChEBI" id="CHEBI:29108"/>
    </cofactor>
</comment>
<evidence type="ECO:0000256" key="13">
    <source>
        <dbReference type="ARBA" id="ARBA00023098"/>
    </source>
</evidence>
<dbReference type="GO" id="GO:0016042">
    <property type="term" value="P:lipid catabolic process"/>
    <property type="evidence" value="ECO:0007669"/>
    <property type="project" value="UniProtKB-KW"/>
</dbReference>
<feature type="domain" description="EF-hand" evidence="23">
    <location>
        <begin position="33"/>
        <end position="68"/>
    </location>
</feature>
<evidence type="ECO:0000256" key="12">
    <source>
        <dbReference type="ARBA" id="ARBA00022963"/>
    </source>
</evidence>
<comment type="function">
    <text evidence="18">Hydrolyzes the phosphatidylinositol 4,5-bisphosphate (PIP2) to generate 2 second messenger molecules diacylglycerol (DAG) and inositol 1,4,5-trisphosphate (IP3). DAG mediates the activation of protein kinase C (PKC), while IP3 releases Ca(2+) from intracellular stores. Required for acrosome reaction in sperm during fertilization, probably by acting as an important enzyme for intracellular Ca(2+) mobilization in the zona pellucida-induced acrosome reaction. May play a role in cell growth. Modulates the liver regeneration in cooperation with nuclear PKC. Overexpression up-regulates the Erk signaling pathway and proliferation.</text>
</comment>
<keyword evidence="7" id="KW-0479">Metal-binding</keyword>
<dbReference type="Gene3D" id="3.20.20.190">
    <property type="entry name" value="Phosphatidylinositol (PI) phosphodiesterase"/>
    <property type="match status" value="1"/>
</dbReference>
<evidence type="ECO:0000256" key="3">
    <source>
        <dbReference type="ARBA" id="ARBA00004170"/>
    </source>
</evidence>
<feature type="domain" description="EF-hand" evidence="23">
    <location>
        <begin position="1"/>
        <end position="32"/>
    </location>
</feature>